<name>A0AAF0DKH1_9EURO</name>
<evidence type="ECO:0000256" key="5">
    <source>
        <dbReference type="ARBA" id="ARBA00008276"/>
    </source>
</evidence>
<keyword evidence="7 17" id="KW-0554">One-carbon metabolism</keyword>
<dbReference type="GO" id="GO:0005743">
    <property type="term" value="C:mitochondrial inner membrane"/>
    <property type="evidence" value="ECO:0007669"/>
    <property type="project" value="UniProtKB-SubCell"/>
</dbReference>
<evidence type="ECO:0000256" key="16">
    <source>
        <dbReference type="ARBA" id="ARBA00047493"/>
    </source>
</evidence>
<dbReference type="GO" id="GO:0046872">
    <property type="term" value="F:metal ion binding"/>
    <property type="evidence" value="ECO:0007669"/>
    <property type="project" value="UniProtKB-KW"/>
</dbReference>
<evidence type="ECO:0000256" key="1">
    <source>
        <dbReference type="ARBA" id="ARBA00004273"/>
    </source>
</evidence>
<dbReference type="FunFam" id="3.40.1190.10:FF:000009">
    <property type="entry name" value="Folylpolyglutamate synthase"/>
    <property type="match status" value="1"/>
</dbReference>
<keyword evidence="11" id="KW-0999">Mitochondrion inner membrane</keyword>
<evidence type="ECO:0000256" key="8">
    <source>
        <dbReference type="ARBA" id="ARBA00022598"/>
    </source>
</evidence>
<comment type="cofactor">
    <cofactor evidence="17">
        <name>a monovalent cation</name>
        <dbReference type="ChEBI" id="CHEBI:60242"/>
    </cofactor>
    <text evidence="17">A monovalent cation.</text>
</comment>
<dbReference type="Gene3D" id="3.90.190.20">
    <property type="entry name" value="Mur ligase, C-terminal domain"/>
    <property type="match status" value="1"/>
</dbReference>
<evidence type="ECO:0000313" key="21">
    <source>
        <dbReference type="Proteomes" id="UP001219355"/>
    </source>
</evidence>
<comment type="pathway">
    <text evidence="4 17">Cofactor biosynthesis; tetrahydrofolylpolyglutamate biosynthesis.</text>
</comment>
<reference evidence="20" key="1">
    <citation type="submission" date="2023-03" db="EMBL/GenBank/DDBJ databases">
        <title>Emydomyces testavorans Genome Sequence.</title>
        <authorList>
            <person name="Hoyer L."/>
        </authorList>
    </citation>
    <scope>NUCLEOTIDE SEQUENCE</scope>
    <source>
        <strain evidence="20">16-2883</strain>
    </source>
</reference>
<evidence type="ECO:0000256" key="2">
    <source>
        <dbReference type="ARBA" id="ARBA00004305"/>
    </source>
</evidence>
<evidence type="ECO:0000256" key="3">
    <source>
        <dbReference type="ARBA" id="ARBA00004496"/>
    </source>
</evidence>
<evidence type="ECO:0000256" key="13">
    <source>
        <dbReference type="ARBA" id="ARBA00022842"/>
    </source>
</evidence>
<evidence type="ECO:0000256" key="6">
    <source>
        <dbReference type="ARBA" id="ARBA00022490"/>
    </source>
</evidence>
<keyword evidence="12 18" id="KW-0067">ATP-binding</keyword>
<comment type="subcellular location">
    <subcellularLocation>
        <location evidence="3">Cytoplasm</location>
    </subcellularLocation>
    <subcellularLocation>
        <location evidence="1">Mitochondrion inner membrane</location>
    </subcellularLocation>
    <subcellularLocation>
        <location evidence="2">Mitochondrion matrix</location>
    </subcellularLocation>
</comment>
<dbReference type="InterPro" id="IPR001645">
    <property type="entry name" value="Folylpolyglutamate_synth"/>
</dbReference>
<dbReference type="Proteomes" id="UP001219355">
    <property type="component" value="Chromosome 3"/>
</dbReference>
<feature type="binding site" evidence="19">
    <location>
        <position position="240"/>
    </location>
    <ligand>
        <name>Mg(2+)</name>
        <dbReference type="ChEBI" id="CHEBI:18420"/>
        <label>1</label>
    </ligand>
</feature>
<keyword evidence="9 19" id="KW-0479">Metal-binding</keyword>
<evidence type="ECO:0000256" key="7">
    <source>
        <dbReference type="ARBA" id="ARBA00022563"/>
    </source>
</evidence>
<evidence type="ECO:0000256" key="18">
    <source>
        <dbReference type="PIRSR" id="PIRSR038895-1"/>
    </source>
</evidence>
<feature type="binding site" evidence="18">
    <location>
        <position position="374"/>
    </location>
    <ligand>
        <name>ATP</name>
        <dbReference type="ChEBI" id="CHEBI:30616"/>
    </ligand>
</feature>
<keyword evidence="8 17" id="KW-0436">Ligase</keyword>
<proteinExistence type="inferred from homology"/>
<organism evidence="20 21">
    <name type="scientific">Emydomyces testavorans</name>
    <dbReference type="NCBI Taxonomy" id="2070801"/>
    <lineage>
        <taxon>Eukaryota</taxon>
        <taxon>Fungi</taxon>
        <taxon>Dikarya</taxon>
        <taxon>Ascomycota</taxon>
        <taxon>Pezizomycotina</taxon>
        <taxon>Eurotiomycetes</taxon>
        <taxon>Eurotiomycetidae</taxon>
        <taxon>Onygenales</taxon>
        <taxon>Nannizziopsiaceae</taxon>
        <taxon>Emydomyces</taxon>
    </lineage>
</organism>
<keyword evidence="10 18" id="KW-0547">Nucleotide-binding</keyword>
<dbReference type="GO" id="GO:0004326">
    <property type="term" value="F:tetrahydrofolylpolyglutamate synthase activity"/>
    <property type="evidence" value="ECO:0007669"/>
    <property type="project" value="UniProtKB-EC"/>
</dbReference>
<protein>
    <recommendedName>
        <fullName evidence="17">Folylpolyglutamate synthase</fullName>
        <ecNumber evidence="17">6.3.2.17</ecNumber>
    </recommendedName>
    <alternativeName>
        <fullName evidence="17">Folylpoly-gamma-glutamate synthetase</fullName>
    </alternativeName>
    <alternativeName>
        <fullName evidence="17">Tetrahydrofolylpolyglutamate synthase</fullName>
    </alternativeName>
</protein>
<dbReference type="EC" id="6.3.2.17" evidence="17"/>
<dbReference type="PANTHER" id="PTHR11136">
    <property type="entry name" value="FOLYLPOLYGLUTAMATE SYNTHASE-RELATED"/>
    <property type="match status" value="1"/>
</dbReference>
<evidence type="ECO:0000256" key="14">
    <source>
        <dbReference type="ARBA" id="ARBA00023128"/>
    </source>
</evidence>
<comment type="function">
    <text evidence="17">Catalyzes conversion of folates to polyglutamate derivatives allowing concentration of folate compounds in the cell and the intracellular retention of these cofactors, which are important substrates for most of the folate-dependent enzymes that are involved in one-carbon transfer reactions involved in purine, pyrimidine and amino acid synthesis.</text>
</comment>
<dbReference type="Gene3D" id="3.40.1190.10">
    <property type="entry name" value="Mur-like, catalytic domain"/>
    <property type="match status" value="1"/>
</dbReference>
<feature type="binding site" evidence="19">
    <location>
        <position position="136"/>
    </location>
    <ligand>
        <name>Mg(2+)</name>
        <dbReference type="ChEBI" id="CHEBI:18420"/>
        <label>1</label>
    </ligand>
</feature>
<dbReference type="SUPFAM" id="SSF53623">
    <property type="entry name" value="MurD-like peptide ligases, catalytic domain"/>
    <property type="match status" value="1"/>
</dbReference>
<keyword evidence="13 19" id="KW-0460">Magnesium</keyword>
<sequence>MYGRWKPRALNRYKYLPYLLSRDFAKMGRTYNDAIAALNSLQSNFSIVQEIRKSGGRMNDQAMAEMVEWCARIGYKPADFDKLNLIHIAGTKGKGSTCAFISSILSQYIPVTLRDDAQSPQLSSRSRISKVGLYTSPHLRFVRERIQINNTPISEEQFAKYFFEIWDRLEDTSRRNGVDPADPATKPIYFRYLTLMAWHIYLREDVDAAIIECGIGGEYDSTNILNKPIAAGITSLGIDHVELLGNSIEQIAWHKAGIIKRGSMAFTAPQPENALDVLKRRGKEKGVEVHVAEGHPELVPGNIRLGLSGDFQYKNAELAVAIATSFLRARGVKDVPSYIDKESLTAPIITGLENASLGGRCEIRQEKNISWHIDGGHTLESIEATGRWFSSQSSTRNLQSGEHVKAQVLIFNQQTRDSTALARALHGVLSASNCLFTHAIFCTNVTFKEAGYRPDLMSINTDATDVMKLGVQNSLAKTWREISPNTKVEVKSTIEEAVEYVRNLASNKEGQSQMGEITVSALVTGSLHLVGGLIEVLETIPGRE</sequence>
<dbReference type="GO" id="GO:0005759">
    <property type="term" value="C:mitochondrial matrix"/>
    <property type="evidence" value="ECO:0007669"/>
    <property type="project" value="UniProtKB-SubCell"/>
</dbReference>
<evidence type="ECO:0000256" key="11">
    <source>
        <dbReference type="ARBA" id="ARBA00022792"/>
    </source>
</evidence>
<evidence type="ECO:0000256" key="9">
    <source>
        <dbReference type="ARBA" id="ARBA00022723"/>
    </source>
</evidence>
<dbReference type="PANTHER" id="PTHR11136:SF5">
    <property type="entry name" value="FOLYLPOLYGLUTAMATE SYNTHASE, MITOCHONDRIAL"/>
    <property type="match status" value="1"/>
</dbReference>
<evidence type="ECO:0000256" key="15">
    <source>
        <dbReference type="ARBA" id="ARBA00023136"/>
    </source>
</evidence>
<dbReference type="GO" id="GO:0005524">
    <property type="term" value="F:ATP binding"/>
    <property type="evidence" value="ECO:0007669"/>
    <property type="project" value="UniProtKB-KW"/>
</dbReference>
<dbReference type="InterPro" id="IPR023600">
    <property type="entry name" value="Folylpolyglutamate_synth_euk"/>
</dbReference>
<dbReference type="AlphaFoldDB" id="A0AAF0DKH1"/>
<dbReference type="GO" id="GO:0006730">
    <property type="term" value="P:one-carbon metabolic process"/>
    <property type="evidence" value="ECO:0007669"/>
    <property type="project" value="UniProtKB-KW"/>
</dbReference>
<evidence type="ECO:0000256" key="17">
    <source>
        <dbReference type="PIRNR" id="PIRNR038895"/>
    </source>
</evidence>
<gene>
    <name evidence="20" type="ORF">PRK78_004756</name>
</gene>
<dbReference type="InterPro" id="IPR036615">
    <property type="entry name" value="Mur_ligase_C_dom_sf"/>
</dbReference>
<dbReference type="NCBIfam" id="TIGR01499">
    <property type="entry name" value="folC"/>
    <property type="match status" value="1"/>
</dbReference>
<evidence type="ECO:0000256" key="19">
    <source>
        <dbReference type="PIRSR" id="PIRSR038895-2"/>
    </source>
</evidence>
<evidence type="ECO:0000256" key="4">
    <source>
        <dbReference type="ARBA" id="ARBA00005150"/>
    </source>
</evidence>
<dbReference type="InterPro" id="IPR036565">
    <property type="entry name" value="Mur-like_cat_sf"/>
</dbReference>
<comment type="similarity">
    <text evidence="5 17">Belongs to the folylpolyglutamate synthase family.</text>
</comment>
<feature type="binding site" evidence="18">
    <location>
        <position position="360"/>
    </location>
    <ligand>
        <name>ATP</name>
        <dbReference type="ChEBI" id="CHEBI:30616"/>
    </ligand>
</feature>
<dbReference type="PIRSF" id="PIRSF038895">
    <property type="entry name" value="FPGS"/>
    <property type="match status" value="1"/>
</dbReference>
<keyword evidence="14" id="KW-0496">Mitochondrion</keyword>
<dbReference type="EMBL" id="CP120629">
    <property type="protein sequence ID" value="WEW59287.1"/>
    <property type="molecule type" value="Genomic_DNA"/>
</dbReference>
<keyword evidence="21" id="KW-1185">Reference proteome</keyword>
<comment type="catalytic activity">
    <reaction evidence="16 17">
        <text>(6S)-5,6,7,8-tetrahydrofolyl-(gamma-L-Glu)(n) + L-glutamate + ATP = (6S)-5,6,7,8-tetrahydrofolyl-(gamma-L-Glu)(n+1) + ADP + phosphate + H(+)</text>
        <dbReference type="Rhea" id="RHEA:10580"/>
        <dbReference type="Rhea" id="RHEA-COMP:14738"/>
        <dbReference type="Rhea" id="RHEA-COMP:14740"/>
        <dbReference type="ChEBI" id="CHEBI:15378"/>
        <dbReference type="ChEBI" id="CHEBI:29985"/>
        <dbReference type="ChEBI" id="CHEBI:30616"/>
        <dbReference type="ChEBI" id="CHEBI:43474"/>
        <dbReference type="ChEBI" id="CHEBI:141005"/>
        <dbReference type="ChEBI" id="CHEBI:456216"/>
        <dbReference type="EC" id="6.3.2.17"/>
    </reaction>
</comment>
<accession>A0AAF0DKH1</accession>
<evidence type="ECO:0000256" key="12">
    <source>
        <dbReference type="ARBA" id="ARBA00022840"/>
    </source>
</evidence>
<evidence type="ECO:0000256" key="10">
    <source>
        <dbReference type="ARBA" id="ARBA00022741"/>
    </source>
</evidence>
<keyword evidence="15" id="KW-0472">Membrane</keyword>
<dbReference type="PROSITE" id="PS01012">
    <property type="entry name" value="FOLYLPOLYGLU_SYNT_2"/>
    <property type="match status" value="1"/>
</dbReference>
<evidence type="ECO:0000313" key="20">
    <source>
        <dbReference type="EMBL" id="WEW59287.1"/>
    </source>
</evidence>
<dbReference type="GO" id="GO:0005829">
    <property type="term" value="C:cytosol"/>
    <property type="evidence" value="ECO:0007669"/>
    <property type="project" value="TreeGrafter"/>
</dbReference>
<dbReference type="SUPFAM" id="SSF53244">
    <property type="entry name" value="MurD-like peptide ligases, peptide-binding domain"/>
    <property type="match status" value="1"/>
</dbReference>
<keyword evidence="6" id="KW-0963">Cytoplasm</keyword>
<dbReference type="InterPro" id="IPR018109">
    <property type="entry name" value="Folylpolyglutamate_synth_CS"/>
</dbReference>
<feature type="binding site" evidence="19">
    <location>
        <position position="212"/>
    </location>
    <ligand>
        <name>Mg(2+)</name>
        <dbReference type="ChEBI" id="CHEBI:18420"/>
        <label>1</label>
    </ligand>
</feature>